<reference evidence="1 2" key="1">
    <citation type="submission" date="2023-08" db="EMBL/GenBank/DDBJ databases">
        <authorList>
            <person name="Girao M."/>
            <person name="Carvalho M.F."/>
        </authorList>
    </citation>
    <scope>NUCLEOTIDE SEQUENCE [LARGE SCALE GENOMIC DNA]</scope>
    <source>
        <strain evidence="1 2">CT-R113</strain>
    </source>
</reference>
<organism evidence="1 2">
    <name type="scientific">Nocardiopsis codii</name>
    <dbReference type="NCBI Taxonomy" id="3065942"/>
    <lineage>
        <taxon>Bacteria</taxon>
        <taxon>Bacillati</taxon>
        <taxon>Actinomycetota</taxon>
        <taxon>Actinomycetes</taxon>
        <taxon>Streptosporangiales</taxon>
        <taxon>Nocardiopsidaceae</taxon>
        <taxon>Nocardiopsis</taxon>
    </lineage>
</organism>
<keyword evidence="2" id="KW-1185">Reference proteome</keyword>
<sequence length="141" mass="14989">MTTAEETDNPAARLGLQSGQVVLEIGGDQDSDQELRTGIVSVTGQELVDDDHADGADVVLLWFRDQDGDLGEALVDAAVYLVEGGQIWLLTPKTGRDGYIEASDIGEAATSMGLARHGSASVCTDWTGTRLTQPRTRSSVR</sequence>
<dbReference type="Proteomes" id="UP001356095">
    <property type="component" value="Unassembled WGS sequence"/>
</dbReference>
<dbReference type="RefSeq" id="WP_330094661.1">
    <property type="nucleotide sequence ID" value="NZ_JAUZMY010000037.1"/>
</dbReference>
<comment type="caution">
    <text evidence="1">The sequence shown here is derived from an EMBL/GenBank/DDBJ whole genome shotgun (WGS) entry which is preliminary data.</text>
</comment>
<gene>
    <name evidence="1" type="ORF">Q8791_27120</name>
</gene>
<protein>
    <submittedName>
        <fullName evidence="1">DUF3052 domain-containing protein</fullName>
    </submittedName>
</protein>
<dbReference type="Pfam" id="PF11253">
    <property type="entry name" value="DUF3052"/>
    <property type="match status" value="1"/>
</dbReference>
<evidence type="ECO:0000313" key="1">
    <source>
        <dbReference type="EMBL" id="MEE2040897.1"/>
    </source>
</evidence>
<evidence type="ECO:0000313" key="2">
    <source>
        <dbReference type="Proteomes" id="UP001356095"/>
    </source>
</evidence>
<dbReference type="InterPro" id="IPR021412">
    <property type="entry name" value="DUF3052"/>
</dbReference>
<accession>A0ABU7KFW6</accession>
<dbReference type="EMBL" id="JAUZMY010000037">
    <property type="protein sequence ID" value="MEE2040897.1"/>
    <property type="molecule type" value="Genomic_DNA"/>
</dbReference>
<name>A0ABU7KFW6_9ACTN</name>
<proteinExistence type="predicted"/>